<name>K0SAY6_THAOC</name>
<gene>
    <name evidence="2" type="ORF">THAOC_16924</name>
</gene>
<dbReference type="Proteomes" id="UP000266841">
    <property type="component" value="Unassembled WGS sequence"/>
</dbReference>
<dbReference type="EMBL" id="AGNL01018865">
    <property type="protein sequence ID" value="EJK62465.1"/>
    <property type="molecule type" value="Genomic_DNA"/>
</dbReference>
<accession>K0SAY6</accession>
<evidence type="ECO:0000313" key="2">
    <source>
        <dbReference type="EMBL" id="EJK62465.1"/>
    </source>
</evidence>
<comment type="caution">
    <text evidence="2">The sequence shown here is derived from an EMBL/GenBank/DDBJ whole genome shotgun (WGS) entry which is preliminary data.</text>
</comment>
<reference evidence="2 3" key="1">
    <citation type="journal article" date="2012" name="Genome Biol.">
        <title>Genome and low-iron response of an oceanic diatom adapted to chronic iron limitation.</title>
        <authorList>
            <person name="Lommer M."/>
            <person name="Specht M."/>
            <person name="Roy A.S."/>
            <person name="Kraemer L."/>
            <person name="Andreson R."/>
            <person name="Gutowska M.A."/>
            <person name="Wolf J."/>
            <person name="Bergner S.V."/>
            <person name="Schilhabel M.B."/>
            <person name="Klostermeier U.C."/>
            <person name="Beiko R.G."/>
            <person name="Rosenstiel P."/>
            <person name="Hippler M."/>
            <person name="Laroche J."/>
        </authorList>
    </citation>
    <scope>NUCLEOTIDE SEQUENCE [LARGE SCALE GENOMIC DNA]</scope>
    <source>
        <strain evidence="2 3">CCMP1005</strain>
    </source>
</reference>
<keyword evidence="3" id="KW-1185">Reference proteome</keyword>
<dbReference type="AlphaFoldDB" id="K0SAY6"/>
<evidence type="ECO:0000313" key="3">
    <source>
        <dbReference type="Proteomes" id="UP000266841"/>
    </source>
</evidence>
<feature type="region of interest" description="Disordered" evidence="1">
    <location>
        <begin position="74"/>
        <end position="93"/>
    </location>
</feature>
<feature type="region of interest" description="Disordered" evidence="1">
    <location>
        <begin position="32"/>
        <end position="68"/>
    </location>
</feature>
<feature type="compositionally biased region" description="Basic and acidic residues" evidence="1">
    <location>
        <begin position="59"/>
        <end position="68"/>
    </location>
</feature>
<organism evidence="2 3">
    <name type="scientific">Thalassiosira oceanica</name>
    <name type="common">Marine diatom</name>
    <dbReference type="NCBI Taxonomy" id="159749"/>
    <lineage>
        <taxon>Eukaryota</taxon>
        <taxon>Sar</taxon>
        <taxon>Stramenopiles</taxon>
        <taxon>Ochrophyta</taxon>
        <taxon>Bacillariophyta</taxon>
        <taxon>Coscinodiscophyceae</taxon>
        <taxon>Thalassiosirophycidae</taxon>
        <taxon>Thalassiosirales</taxon>
        <taxon>Thalassiosiraceae</taxon>
        <taxon>Thalassiosira</taxon>
    </lineage>
</organism>
<evidence type="ECO:0000256" key="1">
    <source>
        <dbReference type="SAM" id="MobiDB-lite"/>
    </source>
</evidence>
<feature type="non-terminal residue" evidence="2">
    <location>
        <position position="93"/>
    </location>
</feature>
<proteinExistence type="predicted"/>
<protein>
    <submittedName>
        <fullName evidence="2">Uncharacterized protein</fullName>
    </submittedName>
</protein>
<sequence>MDGGTSSRRGAGLLAAGFALGVILPRLVGALRPKSSSEKSSTAGAPLPPPGDPEGLLGEVDRHARGEGRRVVFVLRARSRGRPPGPPPPASSP</sequence>
<feature type="compositionally biased region" description="Pro residues" evidence="1">
    <location>
        <begin position="83"/>
        <end position="93"/>
    </location>
</feature>